<evidence type="ECO:0000313" key="6">
    <source>
        <dbReference type="EMBL" id="EEG77703.1"/>
    </source>
</evidence>
<comment type="cofactor">
    <cofactor evidence="1 4">
        <name>pyridoxal 5'-phosphate</name>
        <dbReference type="ChEBI" id="CHEBI:597326"/>
    </cofactor>
</comment>
<dbReference type="CDD" id="cd00609">
    <property type="entry name" value="AAT_like"/>
    <property type="match status" value="1"/>
</dbReference>
<dbReference type="InterPro" id="IPR015424">
    <property type="entry name" value="PyrdxlP-dep_Trfase"/>
</dbReference>
<dbReference type="eggNOG" id="COG0436">
    <property type="taxonomic scope" value="Bacteria"/>
</dbReference>
<dbReference type="PANTHER" id="PTHR42832:SF3">
    <property type="entry name" value="L-GLUTAMINE--4-(METHYLSULFANYL)-2-OXOBUTANOATE AMINOTRANSFERASE"/>
    <property type="match status" value="1"/>
</dbReference>
<evidence type="ECO:0000256" key="2">
    <source>
        <dbReference type="ARBA" id="ARBA00022576"/>
    </source>
</evidence>
<keyword evidence="3 4" id="KW-0808">Transferase</keyword>
<evidence type="ECO:0000313" key="7">
    <source>
        <dbReference type="Proteomes" id="UP000006443"/>
    </source>
</evidence>
<dbReference type="AlphaFoldDB" id="C0GG14"/>
<dbReference type="InterPro" id="IPR004839">
    <property type="entry name" value="Aminotransferase_I/II_large"/>
</dbReference>
<evidence type="ECO:0000256" key="1">
    <source>
        <dbReference type="ARBA" id="ARBA00001933"/>
    </source>
</evidence>
<gene>
    <name evidence="6" type="ORF">DealDRAFT_1423</name>
</gene>
<dbReference type="EC" id="2.6.1.-" evidence="4"/>
<sequence length="410" mass="45415">MSNSRTNISGKGVHKMHIQPADRINKLPRYLFAEIDKKIRAAVEKGVDVIKLGIGDPDQPTPDYIVKRAIEEVQKPANHTYPPDEGLTEFKEAVAAYYKERHNVELDPEKEVCVLLGSKEGIAHISACFVNPGDLNLVPDPGYPVYSIGTMFAGGDVYRMPLLAENNFLPDFSAVDKEVAKKAKLMFLNYPNNPTGAEAPPEFFAQAAQFAKENNIIICHDQAYSEIAYDGYKPMSFLEAPGAKEVGIEFGSLSKTFNMTGWRLAYAVGRAEVVEVLSRYKTNIDSGTFKAIQYTGVEAFTNPAKDEFQAEISKMYQERRDVVVNALKEMGIDVRAPKATFYVWAPVPKGFADSTEFVSYILEETGVVVTPGRGFGEHGEGYFRIALTVDAERMAEAMRRIKDALAAGRP</sequence>
<keyword evidence="7" id="KW-1185">Reference proteome</keyword>
<dbReference type="Gene3D" id="3.40.640.10">
    <property type="entry name" value="Type I PLP-dependent aspartate aminotransferase-like (Major domain)"/>
    <property type="match status" value="1"/>
</dbReference>
<dbReference type="NCBIfam" id="NF006756">
    <property type="entry name" value="PRK09276.1"/>
    <property type="match status" value="1"/>
</dbReference>
<keyword evidence="2 4" id="KW-0032">Aminotransferase</keyword>
<dbReference type="GO" id="GO:0008483">
    <property type="term" value="F:transaminase activity"/>
    <property type="evidence" value="ECO:0007669"/>
    <property type="project" value="UniProtKB-KW"/>
</dbReference>
<name>C0GG14_DETAL</name>
<dbReference type="InterPro" id="IPR015422">
    <property type="entry name" value="PyrdxlP-dep_Trfase_small"/>
</dbReference>
<dbReference type="InterPro" id="IPR004838">
    <property type="entry name" value="NHTrfase_class1_PyrdxlP-BS"/>
</dbReference>
<dbReference type="Pfam" id="PF00155">
    <property type="entry name" value="Aminotran_1_2"/>
    <property type="match status" value="1"/>
</dbReference>
<proteinExistence type="inferred from homology"/>
<reference evidence="6 7" key="1">
    <citation type="submission" date="2009-02" db="EMBL/GenBank/DDBJ databases">
        <title>Sequencing of the draft genome and assembly of Dethiobacter alkaliphilus AHT 1.</title>
        <authorList>
            <consortium name="US DOE Joint Genome Institute (JGI-PGF)"/>
            <person name="Lucas S."/>
            <person name="Copeland A."/>
            <person name="Lapidus A."/>
            <person name="Glavina del Rio T."/>
            <person name="Dalin E."/>
            <person name="Tice H."/>
            <person name="Bruce D."/>
            <person name="Goodwin L."/>
            <person name="Pitluck S."/>
            <person name="Larimer F."/>
            <person name="Land M.L."/>
            <person name="Hauser L."/>
            <person name="Muyzer G."/>
        </authorList>
    </citation>
    <scope>NUCLEOTIDE SEQUENCE [LARGE SCALE GENOMIC DNA]</scope>
    <source>
        <strain evidence="6 7">AHT 1</strain>
    </source>
</reference>
<evidence type="ECO:0000259" key="5">
    <source>
        <dbReference type="Pfam" id="PF00155"/>
    </source>
</evidence>
<dbReference type="GO" id="GO:0030170">
    <property type="term" value="F:pyridoxal phosphate binding"/>
    <property type="evidence" value="ECO:0007669"/>
    <property type="project" value="InterPro"/>
</dbReference>
<evidence type="ECO:0000256" key="4">
    <source>
        <dbReference type="RuleBase" id="RU000481"/>
    </source>
</evidence>
<dbReference type="InterPro" id="IPR050881">
    <property type="entry name" value="LL-DAP_aminotransferase"/>
</dbReference>
<evidence type="ECO:0000256" key="3">
    <source>
        <dbReference type="ARBA" id="ARBA00022679"/>
    </source>
</evidence>
<comment type="similarity">
    <text evidence="4">Belongs to the class-I pyridoxal-phosphate-dependent aminotransferase family.</text>
</comment>
<dbReference type="InterPro" id="IPR015421">
    <property type="entry name" value="PyrdxlP-dep_Trfase_major"/>
</dbReference>
<dbReference type="EMBL" id="ACJM01000006">
    <property type="protein sequence ID" value="EEG77703.1"/>
    <property type="molecule type" value="Genomic_DNA"/>
</dbReference>
<dbReference type="SUPFAM" id="SSF53383">
    <property type="entry name" value="PLP-dependent transferases"/>
    <property type="match status" value="1"/>
</dbReference>
<accession>C0GG14</accession>
<dbReference type="PROSITE" id="PS00105">
    <property type="entry name" value="AA_TRANSFER_CLASS_1"/>
    <property type="match status" value="1"/>
</dbReference>
<dbReference type="Gene3D" id="3.90.1150.10">
    <property type="entry name" value="Aspartate Aminotransferase, domain 1"/>
    <property type="match status" value="1"/>
</dbReference>
<feature type="domain" description="Aminotransferase class I/classII large" evidence="5">
    <location>
        <begin position="48"/>
        <end position="401"/>
    </location>
</feature>
<comment type="caution">
    <text evidence="6">The sequence shown here is derived from an EMBL/GenBank/DDBJ whole genome shotgun (WGS) entry which is preliminary data.</text>
</comment>
<organism evidence="6 7">
    <name type="scientific">Dethiobacter alkaliphilus AHT 1</name>
    <dbReference type="NCBI Taxonomy" id="555088"/>
    <lineage>
        <taxon>Bacteria</taxon>
        <taxon>Bacillati</taxon>
        <taxon>Bacillota</taxon>
        <taxon>Dethiobacteria</taxon>
        <taxon>Dethiobacterales</taxon>
        <taxon>Dethiobacteraceae</taxon>
        <taxon>Dethiobacter</taxon>
    </lineage>
</organism>
<protein>
    <recommendedName>
        <fullName evidence="4">Aminotransferase</fullName>
        <ecNumber evidence="4">2.6.1.-</ecNumber>
    </recommendedName>
</protein>
<dbReference type="Proteomes" id="UP000006443">
    <property type="component" value="Unassembled WGS sequence"/>
</dbReference>
<dbReference type="PANTHER" id="PTHR42832">
    <property type="entry name" value="AMINO ACID AMINOTRANSFERASE"/>
    <property type="match status" value="1"/>
</dbReference>
<dbReference type="STRING" id="555088.DealDRAFT_1423"/>